<dbReference type="AlphaFoldDB" id="A0A914YX99"/>
<reference evidence="3" key="1">
    <citation type="submission" date="2022-11" db="UniProtKB">
        <authorList>
            <consortium name="WormBaseParasite"/>
        </authorList>
    </citation>
    <scope>IDENTIFICATION</scope>
</reference>
<feature type="domain" description="CASAMP N-terminal" evidence="1">
    <location>
        <begin position="9"/>
        <end position="84"/>
    </location>
</feature>
<keyword evidence="2" id="KW-1185">Reference proteome</keyword>
<dbReference type="Pfam" id="PF25532">
    <property type="entry name" value="CH_CAMSAP2_N"/>
    <property type="match status" value="1"/>
</dbReference>
<protein>
    <recommendedName>
        <fullName evidence="1">CASAMP N-terminal domain-containing protein</fullName>
    </recommendedName>
</protein>
<evidence type="ECO:0000259" key="1">
    <source>
        <dbReference type="Pfam" id="PF25532"/>
    </source>
</evidence>
<dbReference type="GO" id="GO:0005516">
    <property type="term" value="F:calmodulin binding"/>
    <property type="evidence" value="ECO:0007669"/>
    <property type="project" value="InterPro"/>
</dbReference>
<dbReference type="PANTHER" id="PTHR21595">
    <property type="entry name" value="PATRONIN"/>
    <property type="match status" value="1"/>
</dbReference>
<dbReference type="Proteomes" id="UP000887577">
    <property type="component" value="Unplaced"/>
</dbReference>
<name>A0A914YX99_9BILA</name>
<sequence>MDDDIRPLNVNQYNSDEGKLIASIKWLITRIYEDNGIPDKLRELFYRDDEGNLNLTNAVAAALTNGSLYSQAASRILRDPGLVNVSLLQSLLD</sequence>
<dbReference type="GO" id="GO:0036449">
    <property type="term" value="C:microtubule minus-end"/>
    <property type="evidence" value="ECO:0007669"/>
    <property type="project" value="TreeGrafter"/>
</dbReference>
<dbReference type="InterPro" id="IPR032940">
    <property type="entry name" value="CAMSAP"/>
</dbReference>
<evidence type="ECO:0000313" key="3">
    <source>
        <dbReference type="WBParaSite" id="PSU_v2.g2713.t1"/>
    </source>
</evidence>
<dbReference type="InterPro" id="IPR058042">
    <property type="entry name" value="CAMSAP_N"/>
</dbReference>
<dbReference type="GO" id="GO:0031122">
    <property type="term" value="P:cytoplasmic microtubule organization"/>
    <property type="evidence" value="ECO:0007669"/>
    <property type="project" value="TreeGrafter"/>
</dbReference>
<accession>A0A914YX99</accession>
<proteinExistence type="predicted"/>
<organism evidence="2 3">
    <name type="scientific">Panagrolaimus superbus</name>
    <dbReference type="NCBI Taxonomy" id="310955"/>
    <lineage>
        <taxon>Eukaryota</taxon>
        <taxon>Metazoa</taxon>
        <taxon>Ecdysozoa</taxon>
        <taxon>Nematoda</taxon>
        <taxon>Chromadorea</taxon>
        <taxon>Rhabditida</taxon>
        <taxon>Tylenchina</taxon>
        <taxon>Panagrolaimomorpha</taxon>
        <taxon>Panagrolaimoidea</taxon>
        <taxon>Panagrolaimidae</taxon>
        <taxon>Panagrolaimus</taxon>
    </lineage>
</organism>
<dbReference type="PANTHER" id="PTHR21595:SF0">
    <property type="entry name" value="PATRONIN"/>
    <property type="match status" value="1"/>
</dbReference>
<evidence type="ECO:0000313" key="2">
    <source>
        <dbReference type="Proteomes" id="UP000887577"/>
    </source>
</evidence>
<dbReference type="GO" id="GO:0051011">
    <property type="term" value="F:microtubule minus-end binding"/>
    <property type="evidence" value="ECO:0007669"/>
    <property type="project" value="TreeGrafter"/>
</dbReference>
<dbReference type="GO" id="GO:0007026">
    <property type="term" value="P:negative regulation of microtubule depolymerization"/>
    <property type="evidence" value="ECO:0007669"/>
    <property type="project" value="TreeGrafter"/>
</dbReference>
<dbReference type="WBParaSite" id="PSU_v2.g2713.t1">
    <property type="protein sequence ID" value="PSU_v2.g2713.t1"/>
    <property type="gene ID" value="PSU_v2.g2713"/>
</dbReference>